<comment type="catalytic activity">
    <reaction evidence="1">
        <text>Hydrolysis of terminal non-reducing alpha-L-rhamnose residues in alpha-L-rhamnosides.</text>
        <dbReference type="EC" id="3.2.1.40"/>
    </reaction>
</comment>
<dbReference type="Pfam" id="PF05592">
    <property type="entry name" value="Bac_rhamnosid"/>
    <property type="match status" value="1"/>
</dbReference>
<gene>
    <name evidence="8" type="ORF">H9900_06465</name>
</gene>
<name>A0A9D1PT32_9FIRM</name>
<dbReference type="Gene3D" id="1.50.10.10">
    <property type="match status" value="1"/>
</dbReference>
<dbReference type="InterPro" id="IPR035398">
    <property type="entry name" value="Bac_rhamnosid_C"/>
</dbReference>
<evidence type="ECO:0000259" key="4">
    <source>
        <dbReference type="Pfam" id="PF05592"/>
    </source>
</evidence>
<reference evidence="8" key="1">
    <citation type="journal article" date="2021" name="PeerJ">
        <title>Extensive microbial diversity within the chicken gut microbiome revealed by metagenomics and culture.</title>
        <authorList>
            <person name="Gilroy R."/>
            <person name="Ravi A."/>
            <person name="Getino M."/>
            <person name="Pursley I."/>
            <person name="Horton D.L."/>
            <person name="Alikhan N.F."/>
            <person name="Baker D."/>
            <person name="Gharbi K."/>
            <person name="Hall N."/>
            <person name="Watson M."/>
            <person name="Adriaenssens E.M."/>
            <person name="Foster-Nyarko E."/>
            <person name="Jarju S."/>
            <person name="Secka A."/>
            <person name="Antonio M."/>
            <person name="Oren A."/>
            <person name="Chaudhuri R.R."/>
            <person name="La Ragione R."/>
            <person name="Hildebrand F."/>
            <person name="Pallen M.J."/>
        </authorList>
    </citation>
    <scope>NUCLEOTIDE SEQUENCE</scope>
    <source>
        <strain evidence="8">5790</strain>
    </source>
</reference>
<dbReference type="AlphaFoldDB" id="A0A9D1PT32"/>
<dbReference type="InterPro" id="IPR012341">
    <property type="entry name" value="6hp_glycosidase-like_sf"/>
</dbReference>
<dbReference type="PANTHER" id="PTHR33307:SF6">
    <property type="entry name" value="ALPHA-RHAMNOSIDASE (EUROFUNG)-RELATED"/>
    <property type="match status" value="1"/>
</dbReference>
<dbReference type="SUPFAM" id="SSF48208">
    <property type="entry name" value="Six-hairpin glycosidases"/>
    <property type="match status" value="1"/>
</dbReference>
<organism evidence="8 9">
    <name type="scientific">Candidatus Monoglobus merdigallinarum</name>
    <dbReference type="NCBI Taxonomy" id="2838698"/>
    <lineage>
        <taxon>Bacteria</taxon>
        <taxon>Bacillati</taxon>
        <taxon>Bacillota</taxon>
        <taxon>Clostridia</taxon>
        <taxon>Monoglobales</taxon>
        <taxon>Monoglobaceae</taxon>
        <taxon>Monoglobus</taxon>
    </lineage>
</organism>
<feature type="domain" description="Alpha-L-rhamnosidase C-terminal" evidence="7">
    <location>
        <begin position="677"/>
        <end position="746"/>
    </location>
</feature>
<dbReference type="EMBL" id="DXIJ01000138">
    <property type="protein sequence ID" value="HIV86429.1"/>
    <property type="molecule type" value="Genomic_DNA"/>
</dbReference>
<dbReference type="GO" id="GO:0005975">
    <property type="term" value="P:carbohydrate metabolic process"/>
    <property type="evidence" value="ECO:0007669"/>
    <property type="project" value="InterPro"/>
</dbReference>
<dbReference type="InterPro" id="IPR008902">
    <property type="entry name" value="Rhamnosid_concanavalin"/>
</dbReference>
<reference evidence="8" key="2">
    <citation type="submission" date="2021-04" db="EMBL/GenBank/DDBJ databases">
        <authorList>
            <person name="Gilroy R."/>
        </authorList>
    </citation>
    <scope>NUCLEOTIDE SEQUENCE</scope>
    <source>
        <strain evidence="8">5790</strain>
    </source>
</reference>
<comment type="caution">
    <text evidence="8">The sequence shown here is derived from an EMBL/GenBank/DDBJ whole genome shotgun (WGS) entry which is preliminary data.</text>
</comment>
<dbReference type="InterPro" id="IPR016007">
    <property type="entry name" value="Alpha_rhamnosid"/>
</dbReference>
<dbReference type="Pfam" id="PF17390">
    <property type="entry name" value="Bac_rhamnosid_C"/>
    <property type="match status" value="1"/>
</dbReference>
<dbReference type="Pfam" id="PF17389">
    <property type="entry name" value="Bac_rhamnosid6H"/>
    <property type="match status" value="1"/>
</dbReference>
<evidence type="ECO:0000313" key="8">
    <source>
        <dbReference type="EMBL" id="HIV86429.1"/>
    </source>
</evidence>
<evidence type="ECO:0000259" key="5">
    <source>
        <dbReference type="Pfam" id="PF08531"/>
    </source>
</evidence>
<feature type="domain" description="Alpha-L-rhamnosidase concanavalin-like" evidence="4">
    <location>
        <begin position="222"/>
        <end position="329"/>
    </location>
</feature>
<dbReference type="GO" id="GO:0030596">
    <property type="term" value="F:alpha-L-rhamnosidase activity"/>
    <property type="evidence" value="ECO:0007669"/>
    <property type="project" value="UniProtKB-EC"/>
</dbReference>
<dbReference type="InterPro" id="IPR035396">
    <property type="entry name" value="Bac_rhamnosid6H"/>
</dbReference>
<feature type="domain" description="Bacterial alpha-L-rhamnosidase N-terminal" evidence="5">
    <location>
        <begin position="7"/>
        <end position="178"/>
    </location>
</feature>
<feature type="domain" description="Alpha-L-rhamnosidase six-hairpin glycosidase" evidence="6">
    <location>
        <begin position="335"/>
        <end position="668"/>
    </location>
</feature>
<dbReference type="InterPro" id="IPR013737">
    <property type="entry name" value="Bac_rhamnosid_N"/>
</dbReference>
<evidence type="ECO:0000313" key="9">
    <source>
        <dbReference type="Proteomes" id="UP000824162"/>
    </source>
</evidence>
<evidence type="ECO:0000259" key="6">
    <source>
        <dbReference type="Pfam" id="PF17389"/>
    </source>
</evidence>
<evidence type="ECO:0000256" key="3">
    <source>
        <dbReference type="ARBA" id="ARBA00022801"/>
    </source>
</evidence>
<accession>A0A9D1PT32</accession>
<dbReference type="PANTHER" id="PTHR33307">
    <property type="entry name" value="ALPHA-RHAMNOSIDASE (EUROFUNG)"/>
    <property type="match status" value="1"/>
</dbReference>
<evidence type="ECO:0000256" key="2">
    <source>
        <dbReference type="ARBA" id="ARBA00012652"/>
    </source>
</evidence>
<evidence type="ECO:0000259" key="7">
    <source>
        <dbReference type="Pfam" id="PF17390"/>
    </source>
</evidence>
<evidence type="ECO:0000256" key="1">
    <source>
        <dbReference type="ARBA" id="ARBA00001445"/>
    </source>
</evidence>
<proteinExistence type="predicted"/>
<keyword evidence="3 8" id="KW-0378">Hydrolase</keyword>
<dbReference type="Gene3D" id="2.60.420.10">
    <property type="entry name" value="Maltose phosphorylase, domain 3"/>
    <property type="match status" value="1"/>
</dbReference>
<dbReference type="EC" id="3.2.1.40" evidence="2"/>
<dbReference type="InterPro" id="IPR008928">
    <property type="entry name" value="6-hairpin_glycosidase_sf"/>
</dbReference>
<feature type="non-terminal residue" evidence="8">
    <location>
        <position position="1"/>
    </location>
</feature>
<protein>
    <recommendedName>
        <fullName evidence="2">alpha-L-rhamnosidase</fullName>
        <ecNumber evidence="2">3.2.1.40</ecNumber>
    </recommendedName>
</protein>
<dbReference type="Proteomes" id="UP000824162">
    <property type="component" value="Unassembled WGS sequence"/>
</dbReference>
<dbReference type="Pfam" id="PF08531">
    <property type="entry name" value="Bac_rhamnosid_N"/>
    <property type="match status" value="1"/>
</dbReference>
<sequence>SFNADENIKSARLYVTGKGVFDVWINGQRVGERQNDGSVVYDELKPGFTHTGTRVNSFAYDVTEMLQAGDNAVSALLTPGWWSGDIVGRVRELGFRAKLLITYESGETDTIGTDSSWKYSYDSPVVMADMYAGETLNGNIKTPWKDSGYDDSSWKAAEIDSSSSLEITAITGPRVRVREDLERTPQSMTVYDGATGATSDKYGKINVTGTYEAGETFTIKPGEKAVIDFGQNFVGWPEIQAEGAKDTVITIRHGEMANDNEGLISRGNDGPEGSVYTANLRTARAIGQYIMNGEGVETYHSTYTFYGFRYAEISATSEITVHNVRGLVVTSVETDTGSLTTSDADVNQLLSNIRWGMYSNYLSIPTDCPQRDERQGWTADTQVFAVTGAYNADVKGFFTKWMQDVRDSQNAKDGVFTDTAPIATSTRAGNVGWADAGIIVPYNMYKMYGDKSFISENWQAMTTYMDFLETNNGPNAHWGDWLAPEGNDDELRSLLIIAYYAWDAQMMADMAEVIGLTDEVEKYRAIYESQKQRFADSFVNADGTLSCTKQTACIMALNADLLPSEESREKVKQQLIQNISGKGDRLQTGFLGTSVIMKTLSDIGASDTAYKLLLQHDNPSWLYSVDQGATTCWERWDSYTKDKGFGSVNMNSFNHYAYGAVGEWMYSYMAGIMYDFDQPGFKHIILKPTFGNGIDSVDSSYDSEYGKIVSNWDYKNGSYVYDTQIPANTTATVYLPLDDELVITVDGKKTETLTMEADGVEFAGTENEYAVFNMAANSAHSFKSGYVEGKAYKISGVTNLKDGKVSVQAELRDETVTEAKLAAAKYSDDVLTGFEVKDISGSLEITLDEVFENDDVIKLFVWNNLDEMQPLAGAYTHRYEEPKEKTVVVYSPTYDEYSNMFTETSGEKLAEVNGLGGYGELTAANGSVSYTYNDKEYVFTKGWKQAGAGGTESKCLYFTPTAPCTVTVIFDGNGSAGRDQYIVQNGTIMGAAKSVDSGAAAVSCRITDTSAPVYTYGGGANKNVYAVIVEYDA</sequence>
<dbReference type="Gene3D" id="2.60.120.260">
    <property type="entry name" value="Galactose-binding domain-like"/>
    <property type="match status" value="2"/>
</dbReference>